<gene>
    <name evidence="2" type="ORF">DI598_07450</name>
</gene>
<dbReference type="SUPFAM" id="SSF52540">
    <property type="entry name" value="P-loop containing nucleoside triphosphate hydrolases"/>
    <property type="match status" value="1"/>
</dbReference>
<dbReference type="Gene3D" id="3.40.50.300">
    <property type="entry name" value="P-loop containing nucleotide triphosphate hydrolases"/>
    <property type="match status" value="1"/>
</dbReference>
<organism evidence="2 3">
    <name type="scientific">Pseudopedobacter saltans</name>
    <dbReference type="NCBI Taxonomy" id="151895"/>
    <lineage>
        <taxon>Bacteria</taxon>
        <taxon>Pseudomonadati</taxon>
        <taxon>Bacteroidota</taxon>
        <taxon>Sphingobacteriia</taxon>
        <taxon>Sphingobacteriales</taxon>
        <taxon>Sphingobacteriaceae</taxon>
        <taxon>Pseudopedobacter</taxon>
    </lineage>
</organism>
<accession>A0A2W5F7H7</accession>
<sequence>MANLNGELKQLDIYTEEELLQKKETLTQLQAQEKQAKTDLETKEKEFQELNKLKELFDNKTKYQQELEELETEKASYIKREKRTENYQKAKLYFESSILREKDLVNSIQKRLEKLNSLSQELSEVNTELEKNITNWESIKKDYATIDAWQRQTQEYAELEDIISYQKQAKELENKIATLESQLKQNEADHLKIALHISELEKTTQELKAQQPSNIFVFNEVGEWFQVKKNLDNQIADWELQSKTLLERIQNGKSFFLTLSFSYENWKAEYEIKKAKLKQILADSQAKKIELSTKIELHQYAQNLQEGDPCPLCGASHHPNLLTNDKNIALDIQNIDATIAQTNTSLDQLENTRDKANQYEASINSFETQVENFNANISKNQKSLLEHQSLFKWNEFDSNDESAFLRKKQNADNNLNEINRLELETSKIRKEYETRNETINTNKISIVRIKEQYQNIVENIAIALRKIVINDKETVLQYSSDEVHKLRIELEKKLENTKQQYEYLQKNIQQLDKQKGILESTIQSHNHEKSVDTEELESLNNKIQERLNTHQFPSKNIVENILEERIDVARELQLIQNYKNNVFATEQKLNETNNIIKNQTFDSIKWVEIANKINTAKESITEFTTLIAQHTQSINLLTTNLETQKKLQMQLQEKVLRKDNIQTLKNLFAGSGFVNFISSVYLKNLCIAANERFSKLTQNQLHLELSVDNDFLIRDLLNDGKTRSVKTLSGGQTFQASLSLALALADSVQYQNKSEQNFFFLDEGFGALDKDALTTIYETLKDLRKENRIVGIISHVEDLQQEIPVSLLVKNDDENGSQIQLTIT</sequence>
<keyword evidence="1" id="KW-0175">Coiled coil</keyword>
<evidence type="ECO:0000313" key="2">
    <source>
        <dbReference type="EMBL" id="PZP49600.1"/>
    </source>
</evidence>
<protein>
    <recommendedName>
        <fullName evidence="4">Exonuclease SbcC</fullName>
    </recommendedName>
</protein>
<proteinExistence type="predicted"/>
<dbReference type="AlphaFoldDB" id="A0A2W5F7H7"/>
<feature type="coiled-coil region" evidence="1">
    <location>
        <begin position="228"/>
        <end position="287"/>
    </location>
</feature>
<evidence type="ECO:0000313" key="3">
    <source>
        <dbReference type="Proteomes" id="UP000249645"/>
    </source>
</evidence>
<evidence type="ECO:0000256" key="1">
    <source>
        <dbReference type="SAM" id="Coils"/>
    </source>
</evidence>
<feature type="coiled-coil region" evidence="1">
    <location>
        <begin position="480"/>
        <end position="514"/>
    </location>
</feature>
<name>A0A2W5F7H7_9SPHI</name>
<feature type="coiled-coil region" evidence="1">
    <location>
        <begin position="162"/>
        <end position="189"/>
    </location>
</feature>
<reference evidence="2 3" key="1">
    <citation type="submission" date="2017-11" db="EMBL/GenBank/DDBJ databases">
        <title>Infants hospitalized years apart are colonized by the same room-sourced microbial strains.</title>
        <authorList>
            <person name="Brooks B."/>
            <person name="Olm M.R."/>
            <person name="Firek B.A."/>
            <person name="Baker R."/>
            <person name="Thomas B.C."/>
            <person name="Morowitz M.J."/>
            <person name="Banfield J.F."/>
        </authorList>
    </citation>
    <scope>NUCLEOTIDE SEQUENCE [LARGE SCALE GENOMIC DNA]</scope>
    <source>
        <strain evidence="2">S2_009_000_R2_76</strain>
    </source>
</reference>
<dbReference type="Proteomes" id="UP000249645">
    <property type="component" value="Unassembled WGS sequence"/>
</dbReference>
<comment type="caution">
    <text evidence="2">The sequence shown here is derived from an EMBL/GenBank/DDBJ whole genome shotgun (WGS) entry which is preliminary data.</text>
</comment>
<dbReference type="PANTHER" id="PTHR32114">
    <property type="entry name" value="ABC TRANSPORTER ABCH.3"/>
    <property type="match status" value="1"/>
</dbReference>
<dbReference type="InterPro" id="IPR027417">
    <property type="entry name" value="P-loop_NTPase"/>
</dbReference>
<dbReference type="EMBL" id="QFOI01000104">
    <property type="protein sequence ID" value="PZP49600.1"/>
    <property type="molecule type" value="Genomic_DNA"/>
</dbReference>
<feature type="coiled-coil region" evidence="1">
    <location>
        <begin position="19"/>
        <end position="135"/>
    </location>
</feature>
<dbReference type="Pfam" id="PF13558">
    <property type="entry name" value="SbcC_Walker_B"/>
    <property type="match status" value="1"/>
</dbReference>
<feature type="coiled-coil region" evidence="1">
    <location>
        <begin position="332"/>
        <end position="376"/>
    </location>
</feature>
<dbReference type="PANTHER" id="PTHR32114:SF2">
    <property type="entry name" value="ABC TRANSPORTER ABCH.3"/>
    <property type="match status" value="1"/>
</dbReference>
<evidence type="ECO:0008006" key="4">
    <source>
        <dbReference type="Google" id="ProtNLM"/>
    </source>
</evidence>